<proteinExistence type="predicted"/>
<dbReference type="AlphaFoldDB" id="A0A848DNV5"/>
<dbReference type="RefSeq" id="WP_169414714.1">
    <property type="nucleotide sequence ID" value="NZ_JAAXKZ010000091.1"/>
</dbReference>
<dbReference type="GO" id="GO:0003824">
    <property type="term" value="F:catalytic activity"/>
    <property type="evidence" value="ECO:0007669"/>
    <property type="project" value="InterPro"/>
</dbReference>
<evidence type="ECO:0000313" key="1">
    <source>
        <dbReference type="EMBL" id="NMH94024.1"/>
    </source>
</evidence>
<accession>A0A848DNV5</accession>
<dbReference type="Gene3D" id="3.40.140.10">
    <property type="entry name" value="Cytidine Deaminase, domain 2"/>
    <property type="match status" value="1"/>
</dbReference>
<organism evidence="1 2">
    <name type="scientific">Pseudonocardia bannensis</name>
    <dbReference type="NCBI Taxonomy" id="630973"/>
    <lineage>
        <taxon>Bacteria</taxon>
        <taxon>Bacillati</taxon>
        <taxon>Actinomycetota</taxon>
        <taxon>Actinomycetes</taxon>
        <taxon>Pseudonocardiales</taxon>
        <taxon>Pseudonocardiaceae</taxon>
        <taxon>Pseudonocardia</taxon>
    </lineage>
</organism>
<evidence type="ECO:0000313" key="2">
    <source>
        <dbReference type="Proteomes" id="UP000586918"/>
    </source>
</evidence>
<protein>
    <submittedName>
        <fullName evidence="1">Cytidine deaminase</fullName>
    </submittedName>
</protein>
<gene>
    <name evidence="1" type="ORF">HF519_21075</name>
</gene>
<keyword evidence="2" id="KW-1185">Reference proteome</keyword>
<dbReference type="EMBL" id="JAAXKZ010000091">
    <property type="protein sequence ID" value="NMH94024.1"/>
    <property type="molecule type" value="Genomic_DNA"/>
</dbReference>
<sequence>MSGTPSGDLDPEDAKIVTLARSSRARTGAAEGAAVRDTDGRTYTAATVALPSLQLTALQAAVAAAVSSGAPGLEAAAVVTGAGTVDAPSLAAVRELAPGAAVLVADTGGTVLEVLTAAPSA</sequence>
<name>A0A848DNV5_9PSEU</name>
<dbReference type="Proteomes" id="UP000586918">
    <property type="component" value="Unassembled WGS sequence"/>
</dbReference>
<dbReference type="InterPro" id="IPR016193">
    <property type="entry name" value="Cytidine_deaminase-like"/>
</dbReference>
<dbReference type="SUPFAM" id="SSF53927">
    <property type="entry name" value="Cytidine deaminase-like"/>
    <property type="match status" value="1"/>
</dbReference>
<reference evidence="1 2" key="1">
    <citation type="submission" date="2020-04" db="EMBL/GenBank/DDBJ databases">
        <authorList>
            <person name="Klaysubun C."/>
            <person name="Duangmal K."/>
            <person name="Lipun K."/>
        </authorList>
    </citation>
    <scope>NUCLEOTIDE SEQUENCE [LARGE SCALE GENOMIC DNA]</scope>
    <source>
        <strain evidence="1 2">DSM 45300</strain>
    </source>
</reference>
<comment type="caution">
    <text evidence="1">The sequence shown here is derived from an EMBL/GenBank/DDBJ whole genome shotgun (WGS) entry which is preliminary data.</text>
</comment>